<name>A0A9Q8CM69_9STAP</name>
<gene>
    <name evidence="2" type="ORF">ERX40_07900</name>
</gene>
<keyword evidence="1" id="KW-1133">Transmembrane helix</keyword>
<keyword evidence="3" id="KW-1185">Reference proteome</keyword>
<feature type="transmembrane region" description="Helical" evidence="1">
    <location>
        <begin position="97"/>
        <end position="118"/>
    </location>
</feature>
<accession>A0A9Q8CM69</accession>
<organism evidence="2 3">
    <name type="scientific">Macrococcus carouselicus</name>
    <dbReference type="NCBI Taxonomy" id="69969"/>
    <lineage>
        <taxon>Bacteria</taxon>
        <taxon>Bacillati</taxon>
        <taxon>Bacillota</taxon>
        <taxon>Bacilli</taxon>
        <taxon>Bacillales</taxon>
        <taxon>Staphylococcaceae</taxon>
        <taxon>Macrococcus</taxon>
    </lineage>
</organism>
<dbReference type="EMBL" id="SCWD01000002">
    <property type="protein sequence ID" value="TDM02468.1"/>
    <property type="molecule type" value="Genomic_DNA"/>
</dbReference>
<evidence type="ECO:0000313" key="3">
    <source>
        <dbReference type="Proteomes" id="UP000295280"/>
    </source>
</evidence>
<dbReference type="Proteomes" id="UP000295280">
    <property type="component" value="Unassembled WGS sequence"/>
</dbReference>
<dbReference type="RefSeq" id="WP_133417950.1">
    <property type="nucleotide sequence ID" value="NZ_SCWD01000002.1"/>
</dbReference>
<feature type="transmembrane region" description="Helical" evidence="1">
    <location>
        <begin position="68"/>
        <end position="91"/>
    </location>
</feature>
<dbReference type="AlphaFoldDB" id="A0A9Q8CM69"/>
<evidence type="ECO:0000313" key="2">
    <source>
        <dbReference type="EMBL" id="TDM02468.1"/>
    </source>
</evidence>
<evidence type="ECO:0000256" key="1">
    <source>
        <dbReference type="SAM" id="Phobius"/>
    </source>
</evidence>
<comment type="caution">
    <text evidence="2">The sequence shown here is derived from an EMBL/GenBank/DDBJ whole genome shotgun (WGS) entry which is preliminary data.</text>
</comment>
<feature type="transmembrane region" description="Helical" evidence="1">
    <location>
        <begin position="29"/>
        <end position="48"/>
    </location>
</feature>
<keyword evidence="1" id="KW-0472">Membrane</keyword>
<proteinExistence type="predicted"/>
<reference evidence="2 3" key="1">
    <citation type="submission" date="2019-01" db="EMBL/GenBank/DDBJ databases">
        <title>Draft genome sequences of the type strains of six Macrococcus species.</title>
        <authorList>
            <person name="Mazhar S."/>
            <person name="Altermann E."/>
            <person name="Hill C."/>
            <person name="Mcauliffe O."/>
        </authorList>
    </citation>
    <scope>NUCLEOTIDE SEQUENCE [LARGE SCALE GENOMIC DNA]</scope>
    <source>
        <strain evidence="2 3">ATCC 51828</strain>
    </source>
</reference>
<sequence length="133" mass="15487">MNKRQDIKFIVVFILVIVAISTEKDFLKWLLITVLFAYQFWNLMKLTCKRLHTFPADGNFLINRKKDIYLLTLENMALSFAFLIVGCMLILSLKIIFIIGGSIAVILLVVGTIIEYLLKGRSDVWEWDEENRL</sequence>
<protein>
    <submittedName>
        <fullName evidence="2">Uncharacterized protein</fullName>
    </submittedName>
</protein>
<feature type="transmembrane region" description="Helical" evidence="1">
    <location>
        <begin position="7"/>
        <end position="23"/>
    </location>
</feature>
<keyword evidence="1" id="KW-0812">Transmembrane</keyword>
<dbReference type="OrthoDB" id="9966503at2"/>